<dbReference type="GO" id="GO:0098632">
    <property type="term" value="F:cell-cell adhesion mediator activity"/>
    <property type="evidence" value="ECO:0007669"/>
    <property type="project" value="TreeGrafter"/>
</dbReference>
<dbReference type="InterPro" id="IPR003961">
    <property type="entry name" value="FN3_dom"/>
</dbReference>
<reference evidence="7" key="2">
    <citation type="submission" date="2023-11" db="UniProtKB">
        <authorList>
            <consortium name="WormBaseParasite"/>
        </authorList>
    </citation>
    <scope>IDENTIFICATION</scope>
</reference>
<feature type="transmembrane region" description="Helical" evidence="3">
    <location>
        <begin position="906"/>
        <end position="928"/>
    </location>
</feature>
<reference evidence="6" key="1">
    <citation type="submission" date="2022-06" db="EMBL/GenBank/DDBJ databases">
        <authorList>
            <person name="Berger JAMES D."/>
            <person name="Berger JAMES D."/>
        </authorList>
    </citation>
    <scope>NUCLEOTIDE SEQUENCE [LARGE SCALE GENOMIC DNA]</scope>
</reference>
<dbReference type="Gene3D" id="2.60.40.10">
    <property type="entry name" value="Immunoglobulins"/>
    <property type="match status" value="4"/>
</dbReference>
<keyword evidence="6" id="KW-1185">Reference proteome</keyword>
<dbReference type="PROSITE" id="PS50853">
    <property type="entry name" value="FN3"/>
    <property type="match status" value="1"/>
</dbReference>
<dbReference type="WBParaSite" id="TREG1_61970.1">
    <property type="protein sequence ID" value="TREG1_61970.1"/>
    <property type="gene ID" value="TREG1_61970"/>
</dbReference>
<dbReference type="GO" id="GO:0005886">
    <property type="term" value="C:plasma membrane"/>
    <property type="evidence" value="ECO:0007669"/>
    <property type="project" value="TreeGrafter"/>
</dbReference>
<sequence length="1227" mass="142473">MYSMVYCRTMNLCETWRLLINWITIVYILNIEMPSFFKCEITNMQTLDINSQNYSQQRELYNIIHGYWITENSNHNNNINDINNTTYKDINSMHNPISDENSSKYPANITVQEHTKHVRFDCHIRERNKISSYRWLKNGIDINFYPDIQNRYQILPNGSLYLKQISRNDTGVYTCQSTLRGLNANDDEIKSPLKKSKTPSQDEVNHIGLTSEFSARPPGNYSDTGDEQPNMNTSIWLKVQYIPRVHFNTTENPIYLGKDGPGRLPCTIDASPSVDLIEWRKLFNSSDIIKSNFIMNHFQKRQKGGTILPVEQLLKDDKSIAPYIIYWYEWDTVKEIDAGYYQCRARNTIGWSLWSPQLQVIVNELPYFTKKPNLIEFVKNGQPVVLQCQASGHPKPVIHWYYTKSNPEERAWLDPLIPTTPANNDRKVYETELEDIEGQEDEQSSDDGDEISNSSEEIKQFFKEYMAKEKQSLVDYSLPNGVSKLPDGALHIFTENVSKITGQYFCIAENQIGRAMTPVELKQDFTGRSMDQIVYNIVLHVKPFIYSAFLSWNKESSLQSIDNEETQCYYVIYHIPVRSGEDWITTVVQPKHSNRIRLNGLIPNELYAFRISLWCTPSNQSYSSSSTVLIKTESPLKLTTGYKVQFEELEKGIPKPPTPHSLRLQIIQAEQQESVLMWKTQSNSQFSALHSNSQQQEEQPELEQTAPILFFQIEFIICTYLTNNLSSGLTNCSDSNIDIYQWRTLAPIRYPKLTFEINSHSKILDSTQRIILYENELNGADSGAIKSTIEHIQINSFLTNLYYDPLIYELRFRVRSIGLMSMSEPSNQLIIKHPLLSSILNSLNQTLHYEHYLIYRAIRQSLHNSKQHHNQQSSPTSIDEASTKTTRNNTQLVSDNNYHTHKQIKGYWYIYCIILVSGFLALFLLVFIPQKVFRKYKRKVQNRKNTNVSEYQMVSNSCQPPGRHLLLQTSHENTLNNQYYPHDSLVYRSPDLVYNPKKYAVNEFNQRHKPVDVNNSDFEVYTKHEEVNPYDEQTLLQPYDLHVTSPKEYQIKPNDESFEQVYLIISSHNNTYSNNNINNNTRCCSLSPLNRQQTTVSNQDSYVHNVWNKRKNTDEIKESDGKKHSVMEPLLFRSENMNPAKPTLTRYPVSETNSSLQCKCLPASNLKLYTTYANYKSPTQIPAVLNCSCQEKHLTSPSVQQRHQYEHSSLKYSIIPSDILTMSLPRK</sequence>
<dbReference type="InterPro" id="IPR003598">
    <property type="entry name" value="Ig_sub2"/>
</dbReference>
<dbReference type="InterPro" id="IPR036116">
    <property type="entry name" value="FN3_sf"/>
</dbReference>
<feature type="domain" description="Fibronectin type-III" evidence="5">
    <location>
        <begin position="533"/>
        <end position="635"/>
    </location>
</feature>
<dbReference type="InterPro" id="IPR036179">
    <property type="entry name" value="Ig-like_dom_sf"/>
</dbReference>
<dbReference type="GO" id="GO:0007411">
    <property type="term" value="P:axon guidance"/>
    <property type="evidence" value="ECO:0007669"/>
    <property type="project" value="TreeGrafter"/>
</dbReference>
<evidence type="ECO:0000256" key="3">
    <source>
        <dbReference type="SAM" id="Phobius"/>
    </source>
</evidence>
<dbReference type="SMART" id="SM00409">
    <property type="entry name" value="IG"/>
    <property type="match status" value="3"/>
</dbReference>
<accession>A0AA85K4B2</accession>
<feature type="domain" description="Ig-like" evidence="4">
    <location>
        <begin position="243"/>
        <end position="363"/>
    </location>
</feature>
<dbReference type="SMART" id="SM00408">
    <property type="entry name" value="IGc2"/>
    <property type="match status" value="2"/>
</dbReference>
<dbReference type="PROSITE" id="PS50835">
    <property type="entry name" value="IG_LIKE"/>
    <property type="match status" value="3"/>
</dbReference>
<dbReference type="InterPro" id="IPR007110">
    <property type="entry name" value="Ig-like_dom"/>
</dbReference>
<name>A0AA85K4B2_TRIRE</name>
<keyword evidence="3" id="KW-1133">Transmembrane helix</keyword>
<feature type="compositionally biased region" description="Polar residues" evidence="2">
    <location>
        <begin position="870"/>
        <end position="888"/>
    </location>
</feature>
<dbReference type="GO" id="GO:0007156">
    <property type="term" value="P:homophilic cell adhesion via plasma membrane adhesion molecules"/>
    <property type="evidence" value="ECO:0007669"/>
    <property type="project" value="TreeGrafter"/>
</dbReference>
<feature type="region of interest" description="Disordered" evidence="2">
    <location>
        <begin position="865"/>
        <end position="888"/>
    </location>
</feature>
<evidence type="ECO:0008006" key="8">
    <source>
        <dbReference type="Google" id="ProtNLM"/>
    </source>
</evidence>
<evidence type="ECO:0000259" key="5">
    <source>
        <dbReference type="PROSITE" id="PS50853"/>
    </source>
</evidence>
<evidence type="ECO:0000256" key="1">
    <source>
        <dbReference type="ARBA" id="ARBA00023319"/>
    </source>
</evidence>
<keyword evidence="3" id="KW-0472">Membrane</keyword>
<dbReference type="PANTHER" id="PTHR10075:SF14">
    <property type="entry name" value="CELL ADHESION MOLECULE DSCAM2-RELATED"/>
    <property type="match status" value="1"/>
</dbReference>
<dbReference type="Pfam" id="PF13927">
    <property type="entry name" value="Ig_3"/>
    <property type="match status" value="1"/>
</dbReference>
<dbReference type="GO" id="GO:0070593">
    <property type="term" value="P:dendrite self-avoidance"/>
    <property type="evidence" value="ECO:0007669"/>
    <property type="project" value="TreeGrafter"/>
</dbReference>
<dbReference type="InterPro" id="IPR003599">
    <property type="entry name" value="Ig_sub"/>
</dbReference>
<protein>
    <recommendedName>
        <fullName evidence="8">Ig-like domain-containing protein</fullName>
    </recommendedName>
</protein>
<dbReference type="Proteomes" id="UP000050795">
    <property type="component" value="Unassembled WGS sequence"/>
</dbReference>
<dbReference type="PANTHER" id="PTHR10075">
    <property type="entry name" value="BASIGIN RELATED"/>
    <property type="match status" value="1"/>
</dbReference>
<proteinExistence type="predicted"/>
<keyword evidence="3" id="KW-0812">Transmembrane</keyword>
<organism evidence="6 7">
    <name type="scientific">Trichobilharzia regenti</name>
    <name type="common">Nasal bird schistosome</name>
    <dbReference type="NCBI Taxonomy" id="157069"/>
    <lineage>
        <taxon>Eukaryota</taxon>
        <taxon>Metazoa</taxon>
        <taxon>Spiralia</taxon>
        <taxon>Lophotrochozoa</taxon>
        <taxon>Platyhelminthes</taxon>
        <taxon>Trematoda</taxon>
        <taxon>Digenea</taxon>
        <taxon>Strigeidida</taxon>
        <taxon>Schistosomatoidea</taxon>
        <taxon>Schistosomatidae</taxon>
        <taxon>Trichobilharzia</taxon>
    </lineage>
</organism>
<keyword evidence="1" id="KW-0393">Immunoglobulin domain</keyword>
<feature type="domain" description="Ig-like" evidence="4">
    <location>
        <begin position="366"/>
        <end position="522"/>
    </location>
</feature>
<evidence type="ECO:0000259" key="4">
    <source>
        <dbReference type="PROSITE" id="PS50835"/>
    </source>
</evidence>
<evidence type="ECO:0000313" key="6">
    <source>
        <dbReference type="Proteomes" id="UP000050795"/>
    </source>
</evidence>
<dbReference type="AlphaFoldDB" id="A0AA85K4B2"/>
<dbReference type="SUPFAM" id="SSF48726">
    <property type="entry name" value="Immunoglobulin"/>
    <property type="match status" value="3"/>
</dbReference>
<feature type="domain" description="Ig-like" evidence="4">
    <location>
        <begin position="96"/>
        <end position="178"/>
    </location>
</feature>
<evidence type="ECO:0000313" key="7">
    <source>
        <dbReference type="WBParaSite" id="TREG1_61970.1"/>
    </source>
</evidence>
<dbReference type="InterPro" id="IPR013783">
    <property type="entry name" value="Ig-like_fold"/>
</dbReference>
<evidence type="ECO:0000256" key="2">
    <source>
        <dbReference type="SAM" id="MobiDB-lite"/>
    </source>
</evidence>
<dbReference type="GO" id="GO:0030424">
    <property type="term" value="C:axon"/>
    <property type="evidence" value="ECO:0007669"/>
    <property type="project" value="TreeGrafter"/>
</dbReference>
<dbReference type="SUPFAM" id="SSF49265">
    <property type="entry name" value="Fibronectin type III"/>
    <property type="match status" value="1"/>
</dbReference>